<keyword evidence="2" id="KW-1185">Reference proteome</keyword>
<name>A0AA97LSA5_9BACT</name>
<reference evidence="1" key="1">
    <citation type="journal article" date="2014" name="Genome Announc.">
        <title>Draft genome sequences of the altered schaedler flora, a defined bacterial community from gnotobiotic mice.</title>
        <authorList>
            <person name="Wannemuehler M.J."/>
            <person name="Overstreet A.M."/>
            <person name="Ward D.V."/>
            <person name="Phillips G.J."/>
        </authorList>
    </citation>
    <scope>NUCLEOTIDE SEQUENCE</scope>
    <source>
        <strain evidence="1">ASF457</strain>
    </source>
</reference>
<dbReference type="SUPFAM" id="SSF52096">
    <property type="entry name" value="ClpP/crotonase"/>
    <property type="match status" value="1"/>
</dbReference>
<reference evidence="1" key="3">
    <citation type="submission" date="2022-06" db="EMBL/GenBank/DDBJ databases">
        <title>Resources to Facilitate Use of the Altered Schaedler Flora (ASF) Mouse Model to Study Microbiome Function.</title>
        <authorList>
            <person name="Proctor A."/>
            <person name="Parvinroo S."/>
            <person name="Richie T."/>
            <person name="Jia X."/>
            <person name="Lee S.T.M."/>
            <person name="Karp P.D."/>
            <person name="Paley S."/>
            <person name="Kostic A.D."/>
            <person name="Pierre J.F."/>
            <person name="Wannemuehler M.J."/>
            <person name="Phillips G.J."/>
        </authorList>
    </citation>
    <scope>NUCLEOTIDE SEQUENCE</scope>
    <source>
        <strain evidence="1">ASF457</strain>
    </source>
</reference>
<protein>
    <recommendedName>
        <fullName evidence="3">Nodulation protein NfeD</fullName>
    </recommendedName>
</protein>
<dbReference type="Gene3D" id="3.90.226.10">
    <property type="entry name" value="2-enoyl-CoA Hydratase, Chain A, domain 1"/>
    <property type="match status" value="1"/>
</dbReference>
<sequence length="86" mass="9809">MVLIFLDMREYNMKKIILLVMITLCFSQISYGENSYDKIYSFTIDGVITDAAASFIEANISKAEKDNVPVLMYIDTPGVFLNLQEK</sequence>
<evidence type="ECO:0008006" key="3">
    <source>
        <dbReference type="Google" id="ProtNLM"/>
    </source>
</evidence>
<gene>
    <name evidence="1" type="ORF">N508_001198</name>
</gene>
<evidence type="ECO:0000313" key="1">
    <source>
        <dbReference type="EMBL" id="USF24119.1"/>
    </source>
</evidence>
<dbReference type="InterPro" id="IPR029045">
    <property type="entry name" value="ClpP/crotonase-like_dom_sf"/>
</dbReference>
<dbReference type="KEGG" id="msch:N508_001198"/>
<dbReference type="AlphaFoldDB" id="A0AA97LSA5"/>
<dbReference type="Proteomes" id="UP000017429">
    <property type="component" value="Chromosome"/>
</dbReference>
<accession>A0AA97LSA5</accession>
<evidence type="ECO:0000313" key="2">
    <source>
        <dbReference type="Proteomes" id="UP000017429"/>
    </source>
</evidence>
<reference evidence="1" key="2">
    <citation type="submission" date="2022-05" db="EMBL/GenBank/DDBJ databases">
        <authorList>
            <person name="Proctor A.L."/>
            <person name="Phillips G.J."/>
            <person name="Wannemuehler M.J."/>
        </authorList>
    </citation>
    <scope>NUCLEOTIDE SEQUENCE</scope>
    <source>
        <strain evidence="1">ASF457</strain>
    </source>
</reference>
<organism evidence="1 2">
    <name type="scientific">Mucispirillum schaedleri ASF457</name>
    <dbReference type="NCBI Taxonomy" id="1379858"/>
    <lineage>
        <taxon>Bacteria</taxon>
        <taxon>Pseudomonadati</taxon>
        <taxon>Deferribacterota</taxon>
        <taxon>Deferribacteres</taxon>
        <taxon>Deferribacterales</taxon>
        <taxon>Mucispirillaceae</taxon>
        <taxon>Mucispirillum</taxon>
    </lineage>
</organism>
<dbReference type="EMBL" id="CP097562">
    <property type="protein sequence ID" value="USF24119.1"/>
    <property type="molecule type" value="Genomic_DNA"/>
</dbReference>
<proteinExistence type="predicted"/>